<evidence type="ECO:0000313" key="1">
    <source>
        <dbReference type="EMBL" id="CAE2202010.1"/>
    </source>
</evidence>
<protein>
    <submittedName>
        <fullName evidence="1">Uncharacterized protein</fullName>
    </submittedName>
</protein>
<proteinExistence type="predicted"/>
<dbReference type="EMBL" id="HBKP01002207">
    <property type="protein sequence ID" value="CAE2202010.1"/>
    <property type="molecule type" value="Transcribed_RNA"/>
</dbReference>
<dbReference type="AlphaFoldDB" id="A0A7S4HKH3"/>
<organism evidence="1">
    <name type="scientific">Vannella robusta</name>
    <dbReference type="NCBI Taxonomy" id="1487602"/>
    <lineage>
        <taxon>Eukaryota</taxon>
        <taxon>Amoebozoa</taxon>
        <taxon>Discosea</taxon>
        <taxon>Flabellinia</taxon>
        <taxon>Vannellidae</taxon>
        <taxon>Vannella</taxon>
    </lineage>
</organism>
<gene>
    <name evidence="1" type="ORF">VSP0166_LOCUS1608</name>
</gene>
<reference evidence="1" key="1">
    <citation type="submission" date="2021-01" db="EMBL/GenBank/DDBJ databases">
        <authorList>
            <person name="Corre E."/>
            <person name="Pelletier E."/>
            <person name="Niang G."/>
            <person name="Scheremetjew M."/>
            <person name="Finn R."/>
            <person name="Kale V."/>
            <person name="Holt S."/>
            <person name="Cochrane G."/>
            <person name="Meng A."/>
            <person name="Brown T."/>
            <person name="Cohen L."/>
        </authorList>
    </citation>
    <scope>NUCLEOTIDE SEQUENCE</scope>
    <source>
        <strain evidence="1">DIVA3 518/3/11/1/6</strain>
    </source>
</reference>
<name>A0A7S4HKH3_9EUKA</name>
<accession>A0A7S4HKH3</accession>
<sequence length="154" mass="17451">MLRGLRQDFRIRRVLHENNINRESVMGTQVVKDLLIDFGAEEGEEPSVDLLAAHRFLKALFSALHVKLSDKDITFVIERCKSKSAADQEIFSLDDFLAFLKFSLPQSSLTDSLNKKQTVADEFDFPTVIACAKEKSFILSNEGDVWEFGGCRHP</sequence>